<dbReference type="STRING" id="75743.A0A401PKP1"/>
<dbReference type="GO" id="GO:0030199">
    <property type="term" value="P:collagen fibril organization"/>
    <property type="evidence" value="ECO:0007669"/>
    <property type="project" value="TreeGrafter"/>
</dbReference>
<sequence>MESFSHYDLFSMNGTKVAEGHKASFCLEDTGCEAGIYKQYACANFGDQGISMGCYDLYRHDIDCQWIDITDLKPGNYVFQVHINPNGEVAESDFSNNIVKCQCRYDGSRIFMHGCE</sequence>
<keyword evidence="1" id="KW-0560">Oxidoreductase</keyword>
<comment type="similarity">
    <text evidence="1">Belongs to the lysyl oxidase family.</text>
</comment>
<accession>A0A401PKP1</accession>
<dbReference type="GO" id="GO:0005507">
    <property type="term" value="F:copper ion binding"/>
    <property type="evidence" value="ECO:0007669"/>
    <property type="project" value="UniProtKB-UniRule"/>
</dbReference>
<dbReference type="OMA" id="YIMEVAV"/>
<keyword evidence="1" id="KW-0964">Secreted</keyword>
<evidence type="ECO:0000313" key="2">
    <source>
        <dbReference type="EMBL" id="GCB73707.1"/>
    </source>
</evidence>
<keyword evidence="1" id="KW-0801">TPQ</keyword>
<evidence type="ECO:0000256" key="1">
    <source>
        <dbReference type="RuleBase" id="RU367046"/>
    </source>
</evidence>
<proteinExistence type="inferred from homology"/>
<comment type="function">
    <text evidence="1">Mediates the post-translational oxidative deamination of lysine residues on target proteins leading to the formation of deaminated lysine (allysine).</text>
</comment>
<dbReference type="InterPro" id="IPR050912">
    <property type="entry name" value="LOX-like_protein"/>
</dbReference>
<dbReference type="GO" id="GO:0005615">
    <property type="term" value="C:extracellular space"/>
    <property type="evidence" value="ECO:0007669"/>
    <property type="project" value="UniProtKB-UniRule"/>
</dbReference>
<dbReference type="Pfam" id="PF01186">
    <property type="entry name" value="Lysyl_oxidase"/>
    <property type="match status" value="1"/>
</dbReference>
<dbReference type="EC" id="1.4.3.13" evidence="1"/>
<evidence type="ECO:0000313" key="3">
    <source>
        <dbReference type="Proteomes" id="UP000288216"/>
    </source>
</evidence>
<dbReference type="EMBL" id="BFAA01000717">
    <property type="protein sequence ID" value="GCB73707.1"/>
    <property type="molecule type" value="Genomic_DNA"/>
</dbReference>
<dbReference type="PRINTS" id="PR00074">
    <property type="entry name" value="LYSYLOXIDASE"/>
</dbReference>
<organism evidence="2 3">
    <name type="scientific">Scyliorhinus torazame</name>
    <name type="common">Cloudy catshark</name>
    <name type="synonym">Catulus torazame</name>
    <dbReference type="NCBI Taxonomy" id="75743"/>
    <lineage>
        <taxon>Eukaryota</taxon>
        <taxon>Metazoa</taxon>
        <taxon>Chordata</taxon>
        <taxon>Craniata</taxon>
        <taxon>Vertebrata</taxon>
        <taxon>Chondrichthyes</taxon>
        <taxon>Elasmobranchii</taxon>
        <taxon>Galeomorphii</taxon>
        <taxon>Galeoidea</taxon>
        <taxon>Carcharhiniformes</taxon>
        <taxon>Scyliorhinidae</taxon>
        <taxon>Scyliorhinus</taxon>
    </lineage>
</organism>
<comment type="caution">
    <text evidence="2">The sequence shown here is derived from an EMBL/GenBank/DDBJ whole genome shotgun (WGS) entry which is preliminary data.</text>
</comment>
<keyword evidence="1" id="KW-0186">Copper</keyword>
<comment type="catalytic activity">
    <reaction evidence="1">
        <text>L-lysyl-[protein] + O2 + H2O = (S)-2-amino-6-oxohexanoyl-[protein] + H2O2 + NH4(+)</text>
        <dbReference type="Rhea" id="RHEA:24544"/>
        <dbReference type="Rhea" id="RHEA-COMP:9752"/>
        <dbReference type="Rhea" id="RHEA-COMP:12448"/>
        <dbReference type="ChEBI" id="CHEBI:15377"/>
        <dbReference type="ChEBI" id="CHEBI:15379"/>
        <dbReference type="ChEBI" id="CHEBI:16240"/>
        <dbReference type="ChEBI" id="CHEBI:28938"/>
        <dbReference type="ChEBI" id="CHEBI:29969"/>
        <dbReference type="ChEBI" id="CHEBI:131803"/>
        <dbReference type="EC" id="1.4.3.13"/>
    </reaction>
</comment>
<keyword evidence="3" id="KW-1185">Reference proteome</keyword>
<dbReference type="InterPro" id="IPR001695">
    <property type="entry name" value="Lysyl_oxidase"/>
</dbReference>
<protein>
    <recommendedName>
        <fullName evidence="1">Lysyl oxidase homolog</fullName>
        <ecNumber evidence="1">1.4.3.13</ecNumber>
    </recommendedName>
</protein>
<keyword evidence="1" id="KW-0479">Metal-binding</keyword>
<dbReference type="AlphaFoldDB" id="A0A401PKP1"/>
<dbReference type="GO" id="GO:0004720">
    <property type="term" value="F:protein-lysine 6-oxidase activity"/>
    <property type="evidence" value="ECO:0007669"/>
    <property type="project" value="UniProtKB-UniRule"/>
</dbReference>
<dbReference type="PANTHER" id="PTHR45817:SF4">
    <property type="entry name" value="LYSYL OXIDASE-LIKE-RELATED"/>
    <property type="match status" value="1"/>
</dbReference>
<comment type="cofactor">
    <cofactor evidence="1">
        <name>Cu cation</name>
        <dbReference type="ChEBI" id="CHEBI:23378"/>
    </cofactor>
</comment>
<gene>
    <name evidence="2" type="ORF">scyTo_0002788</name>
</gene>
<reference evidence="2 3" key="1">
    <citation type="journal article" date="2018" name="Nat. Ecol. Evol.">
        <title>Shark genomes provide insights into elasmobranch evolution and the origin of vertebrates.</title>
        <authorList>
            <person name="Hara Y"/>
            <person name="Yamaguchi K"/>
            <person name="Onimaru K"/>
            <person name="Kadota M"/>
            <person name="Koyanagi M"/>
            <person name="Keeley SD"/>
            <person name="Tatsumi K"/>
            <person name="Tanaka K"/>
            <person name="Motone F"/>
            <person name="Kageyama Y"/>
            <person name="Nozu R"/>
            <person name="Adachi N"/>
            <person name="Nishimura O"/>
            <person name="Nakagawa R"/>
            <person name="Tanegashima C"/>
            <person name="Kiyatake I"/>
            <person name="Matsumoto R"/>
            <person name="Murakumo K"/>
            <person name="Nishida K"/>
            <person name="Terakita A"/>
            <person name="Kuratani S"/>
            <person name="Sato K"/>
            <person name="Hyodo S Kuraku.S."/>
        </authorList>
    </citation>
    <scope>NUCLEOTIDE SEQUENCE [LARGE SCALE GENOMIC DNA]</scope>
</reference>
<comment type="subcellular location">
    <subcellularLocation>
        <location evidence="1">Secreted</location>
        <location evidence="1">Extracellular space</location>
    </subcellularLocation>
</comment>
<dbReference type="OrthoDB" id="547291at2759"/>
<keyword evidence="1" id="KW-0886">LTQ</keyword>
<comment type="PTM">
    <text evidence="1">The lysine tyrosylquinone cross-link (LTQ) is generated by condensation of the epsilon-amino group of a lysine with a topaquinone produced by oxidation of tyrosine.</text>
</comment>
<name>A0A401PKP1_SCYTO</name>
<dbReference type="Proteomes" id="UP000288216">
    <property type="component" value="Unassembled WGS sequence"/>
</dbReference>
<dbReference type="PANTHER" id="PTHR45817">
    <property type="entry name" value="LYSYL OXIDASE-LIKE-RELATED"/>
    <property type="match status" value="1"/>
</dbReference>